<reference evidence="1 2" key="1">
    <citation type="journal article" date="2021" name="Comput. Struct. Biotechnol. J.">
        <title>De novo genome assembly of the potent medicinal plant Rehmannia glutinosa using nanopore technology.</title>
        <authorList>
            <person name="Ma L."/>
            <person name="Dong C."/>
            <person name="Song C."/>
            <person name="Wang X."/>
            <person name="Zheng X."/>
            <person name="Niu Y."/>
            <person name="Chen S."/>
            <person name="Feng W."/>
        </authorList>
    </citation>
    <scope>NUCLEOTIDE SEQUENCE [LARGE SCALE GENOMIC DNA]</scope>
    <source>
        <strain evidence="1">DH-2019</strain>
    </source>
</reference>
<sequence length="161" mass="18336">MRKQRNMVEWLRDGVGNRVDDPEQIVEILRGYFQNLFNATTNLRMDRALEAIDTKITSDLNDNLCAPFTEIEVTKTLAQMHTSKAPVPMIVNFEKSELSFSGGINQEKGEDLATTIVLRRVDKQTIYLGLPASVGRSKKEIFQALIDHVTKKLKTWKARTL</sequence>
<dbReference type="EMBL" id="JABTTQ020002794">
    <property type="protein sequence ID" value="KAK6122048.1"/>
    <property type="molecule type" value="Genomic_DNA"/>
</dbReference>
<dbReference type="Proteomes" id="UP001318860">
    <property type="component" value="Unassembled WGS sequence"/>
</dbReference>
<organism evidence="1 2">
    <name type="scientific">Rehmannia glutinosa</name>
    <name type="common">Chinese foxglove</name>
    <dbReference type="NCBI Taxonomy" id="99300"/>
    <lineage>
        <taxon>Eukaryota</taxon>
        <taxon>Viridiplantae</taxon>
        <taxon>Streptophyta</taxon>
        <taxon>Embryophyta</taxon>
        <taxon>Tracheophyta</taxon>
        <taxon>Spermatophyta</taxon>
        <taxon>Magnoliopsida</taxon>
        <taxon>eudicotyledons</taxon>
        <taxon>Gunneridae</taxon>
        <taxon>Pentapetalae</taxon>
        <taxon>asterids</taxon>
        <taxon>lamiids</taxon>
        <taxon>Lamiales</taxon>
        <taxon>Orobanchaceae</taxon>
        <taxon>Rehmannieae</taxon>
        <taxon>Rehmannia</taxon>
    </lineage>
</organism>
<comment type="caution">
    <text evidence="1">The sequence shown here is derived from an EMBL/GenBank/DDBJ whole genome shotgun (WGS) entry which is preliminary data.</text>
</comment>
<proteinExistence type="predicted"/>
<keyword evidence="2" id="KW-1185">Reference proteome</keyword>
<gene>
    <name evidence="1" type="ORF">DH2020_044207</name>
</gene>
<protein>
    <submittedName>
        <fullName evidence="1">Uncharacterized protein</fullName>
    </submittedName>
</protein>
<name>A0ABR0UHJ7_REHGL</name>
<accession>A0ABR0UHJ7</accession>
<evidence type="ECO:0000313" key="2">
    <source>
        <dbReference type="Proteomes" id="UP001318860"/>
    </source>
</evidence>
<evidence type="ECO:0000313" key="1">
    <source>
        <dbReference type="EMBL" id="KAK6122048.1"/>
    </source>
</evidence>